<dbReference type="OrthoDB" id="8781641at2"/>
<accession>A0A1N7RIF3</accession>
<evidence type="ECO:0000313" key="10">
    <source>
        <dbReference type="Proteomes" id="UP000187012"/>
    </source>
</evidence>
<dbReference type="EMBL" id="CYGX02000001">
    <property type="protein sequence ID" value="SIT34882.1"/>
    <property type="molecule type" value="Genomic_DNA"/>
</dbReference>
<dbReference type="STRING" id="1247936.BN2475_10038"/>
<dbReference type="Pfam" id="PF05280">
    <property type="entry name" value="FlhC"/>
    <property type="match status" value="1"/>
</dbReference>
<evidence type="ECO:0008006" key="11">
    <source>
        <dbReference type="Google" id="ProtNLM"/>
    </source>
</evidence>
<evidence type="ECO:0000256" key="2">
    <source>
        <dbReference type="ARBA" id="ARBA00022723"/>
    </source>
</evidence>
<organism evidence="9 10">
    <name type="scientific">Paraburkholderia ribeironis</name>
    <dbReference type="NCBI Taxonomy" id="1247936"/>
    <lineage>
        <taxon>Bacteria</taxon>
        <taxon>Pseudomonadati</taxon>
        <taxon>Pseudomonadota</taxon>
        <taxon>Betaproteobacteria</taxon>
        <taxon>Burkholderiales</taxon>
        <taxon>Burkholderiaceae</taxon>
        <taxon>Paraburkholderia</taxon>
    </lineage>
</organism>
<evidence type="ECO:0000256" key="5">
    <source>
        <dbReference type="ARBA" id="ARBA00023015"/>
    </source>
</evidence>
<keyword evidence="8" id="KW-0804">Transcription</keyword>
<dbReference type="SUPFAM" id="SSF160930">
    <property type="entry name" value="FlhC-like"/>
    <property type="match status" value="1"/>
</dbReference>
<dbReference type="Proteomes" id="UP000187012">
    <property type="component" value="Unassembled WGS sequence"/>
</dbReference>
<gene>
    <name evidence="9" type="ORF">BN2475_10038</name>
</gene>
<evidence type="ECO:0000256" key="6">
    <source>
        <dbReference type="ARBA" id="ARBA00023125"/>
    </source>
</evidence>
<keyword evidence="4" id="KW-0862">Zinc</keyword>
<proteinExistence type="predicted"/>
<dbReference type="AlphaFoldDB" id="A0A1N7RIF3"/>
<keyword evidence="7" id="KW-0010">Activator</keyword>
<dbReference type="InterPro" id="IPR007944">
    <property type="entry name" value="FlhC"/>
</dbReference>
<sequence length="395" mass="45075">MNNKENYRAIDRFHVPEWLIDQIQVVNFNLVDHLKWMLKNDGRFNEVFNVERKEIEQLQLNQSSLRSLLRAPFLMVEPTLQSVEDWRCFVDNTATTVAVDELRRKTPPLDSLLAYAVNQQNVVFVSLMTQVLNISVMSAPLLGISTELAKYLISVPTHKLNLAVTRMKELPLFRWRFDSPTFWYEFTASTLTDELVAHQIMLTSPSRVGNLPYAAQWGELRLGRLKNEAFATAMMAYGLRASTASNLFNLNQHQMRTRYHQIHGKSSPCGNTATSLSWFVETPIHRLHATVYAWLYRSATAMDANPAEALLATNDVYDRLFGGNRLIMPDRGWNLIRSMAADARLTVAPCRGCGTHYVVSNNDAKIEMHNRFHCPACMQQLGARKRAARRTNADA</sequence>
<dbReference type="GO" id="GO:1902208">
    <property type="term" value="P:regulation of bacterial-type flagellum assembly"/>
    <property type="evidence" value="ECO:0007669"/>
    <property type="project" value="InterPro"/>
</dbReference>
<dbReference type="GO" id="GO:0044781">
    <property type="term" value="P:bacterial-type flagellum organization"/>
    <property type="evidence" value="ECO:0007669"/>
    <property type="project" value="UniProtKB-KW"/>
</dbReference>
<dbReference type="GO" id="GO:0045893">
    <property type="term" value="P:positive regulation of DNA-templated transcription"/>
    <property type="evidence" value="ECO:0007669"/>
    <property type="project" value="InterPro"/>
</dbReference>
<evidence type="ECO:0000256" key="8">
    <source>
        <dbReference type="ARBA" id="ARBA00023163"/>
    </source>
</evidence>
<reference evidence="9 10" key="1">
    <citation type="submission" date="2016-12" db="EMBL/GenBank/DDBJ databases">
        <authorList>
            <person name="Song W.-J."/>
            <person name="Kurnit D.M."/>
        </authorList>
    </citation>
    <scope>NUCLEOTIDE SEQUENCE [LARGE SCALE GENOMIC DNA]</scope>
    <source>
        <strain evidence="9 10">STM7296</strain>
    </source>
</reference>
<keyword evidence="5" id="KW-0805">Transcription regulation</keyword>
<dbReference type="GO" id="GO:0003677">
    <property type="term" value="F:DNA binding"/>
    <property type="evidence" value="ECO:0007669"/>
    <property type="project" value="UniProtKB-KW"/>
</dbReference>
<keyword evidence="3" id="KW-1005">Bacterial flagellum biogenesis</keyword>
<keyword evidence="2" id="KW-0479">Metal-binding</keyword>
<evidence type="ECO:0000256" key="7">
    <source>
        <dbReference type="ARBA" id="ARBA00023159"/>
    </source>
</evidence>
<evidence type="ECO:0000256" key="3">
    <source>
        <dbReference type="ARBA" id="ARBA00022795"/>
    </source>
</evidence>
<keyword evidence="6" id="KW-0238">DNA-binding</keyword>
<evidence type="ECO:0000256" key="4">
    <source>
        <dbReference type="ARBA" id="ARBA00022833"/>
    </source>
</evidence>
<keyword evidence="1" id="KW-0963">Cytoplasm</keyword>
<protein>
    <recommendedName>
        <fullName evidence="11">Transcriptional activator FlhC</fullName>
    </recommendedName>
</protein>
<keyword evidence="10" id="KW-1185">Reference proteome</keyword>
<dbReference type="RefSeq" id="WP_094777560.1">
    <property type="nucleotide sequence ID" value="NZ_CYGX02000001.1"/>
</dbReference>
<evidence type="ECO:0000313" key="9">
    <source>
        <dbReference type="EMBL" id="SIT34882.1"/>
    </source>
</evidence>
<name>A0A1N7RIF3_9BURK</name>
<evidence type="ECO:0000256" key="1">
    <source>
        <dbReference type="ARBA" id="ARBA00022490"/>
    </source>
</evidence>
<dbReference type="GO" id="GO:0046872">
    <property type="term" value="F:metal ion binding"/>
    <property type="evidence" value="ECO:0007669"/>
    <property type="project" value="UniProtKB-KW"/>
</dbReference>